<reference evidence="2" key="2">
    <citation type="journal article" date="2013" name="Nat. Commun.">
        <title>Genome of the Chinese tree shrew.</title>
        <authorList>
            <person name="Fan Y."/>
            <person name="Huang Z.Y."/>
            <person name="Cao C.C."/>
            <person name="Chen C.S."/>
            <person name="Chen Y.X."/>
            <person name="Fan D.D."/>
            <person name="He J."/>
            <person name="Hou H.L."/>
            <person name="Hu L."/>
            <person name="Hu X.T."/>
            <person name="Jiang X.T."/>
            <person name="Lai R."/>
            <person name="Lang Y.S."/>
            <person name="Liang B."/>
            <person name="Liao S.G."/>
            <person name="Mu D."/>
            <person name="Ma Y.Y."/>
            <person name="Niu Y.Y."/>
            <person name="Sun X.Q."/>
            <person name="Xia J.Q."/>
            <person name="Xiao J."/>
            <person name="Xiong Z.Q."/>
            <person name="Xu L."/>
            <person name="Yang L."/>
            <person name="Zhang Y."/>
            <person name="Zhao W."/>
            <person name="Zhao X.D."/>
            <person name="Zheng Y.T."/>
            <person name="Zhou J.M."/>
            <person name="Zhu Y.B."/>
            <person name="Zhang G.J."/>
            <person name="Wang J."/>
            <person name="Yao Y.G."/>
        </authorList>
    </citation>
    <scope>NUCLEOTIDE SEQUENCE [LARGE SCALE GENOMIC DNA]</scope>
</reference>
<gene>
    <name evidence="1" type="ORF">TREES_T100019484</name>
</gene>
<dbReference type="InParanoid" id="L9KLU0"/>
<reference evidence="2" key="1">
    <citation type="submission" date="2012-07" db="EMBL/GenBank/DDBJ databases">
        <title>Genome of the Chinese tree shrew, a rising model animal genetically related to primates.</title>
        <authorList>
            <person name="Zhang G."/>
            <person name="Fan Y."/>
            <person name="Yao Y."/>
            <person name="Huang Z."/>
        </authorList>
    </citation>
    <scope>NUCLEOTIDE SEQUENCE [LARGE SCALE GENOMIC DNA]</scope>
</reference>
<evidence type="ECO:0000313" key="1">
    <source>
        <dbReference type="EMBL" id="ELW62087.1"/>
    </source>
</evidence>
<dbReference type="AlphaFoldDB" id="L9KLU0"/>
<organism evidence="1 2">
    <name type="scientific">Tupaia chinensis</name>
    <name type="common">Chinese tree shrew</name>
    <name type="synonym">Tupaia belangeri chinensis</name>
    <dbReference type="NCBI Taxonomy" id="246437"/>
    <lineage>
        <taxon>Eukaryota</taxon>
        <taxon>Metazoa</taxon>
        <taxon>Chordata</taxon>
        <taxon>Craniata</taxon>
        <taxon>Vertebrata</taxon>
        <taxon>Euteleostomi</taxon>
        <taxon>Mammalia</taxon>
        <taxon>Eutheria</taxon>
        <taxon>Euarchontoglires</taxon>
        <taxon>Scandentia</taxon>
        <taxon>Tupaiidae</taxon>
        <taxon>Tupaia</taxon>
    </lineage>
</organism>
<accession>L9KLU0</accession>
<dbReference type="EMBL" id="KB320841">
    <property type="protein sequence ID" value="ELW62087.1"/>
    <property type="molecule type" value="Genomic_DNA"/>
</dbReference>
<evidence type="ECO:0000313" key="2">
    <source>
        <dbReference type="Proteomes" id="UP000011518"/>
    </source>
</evidence>
<proteinExistence type="predicted"/>
<sequence>MATRDQQLALWDSGFICWEKMMQPGQDGFTDGPSMPLTHVSKAKIIHDSFAQPTPTPCYVWQVLRNTGLNEWTQCPKRCKDFGVTSGKRSKARVCRGGVKDVVEGKAEGEKSQREDALLRLNPGGYHPSATAREEAVGFFQCGVSTRLMKLQRHLVDRARCVAWPSPASWCSFSRIPLVNRTSRPRIPGLGTVTLPSGPTPAQPFTVLWHLRGLSDSSSFNLNILLYVKLFSGP</sequence>
<dbReference type="Proteomes" id="UP000011518">
    <property type="component" value="Unassembled WGS sequence"/>
</dbReference>
<protein>
    <submittedName>
        <fullName evidence="1">Uncharacterized protein</fullName>
    </submittedName>
</protein>
<name>L9KLU0_TUPCH</name>
<keyword evidence="2" id="KW-1185">Reference proteome</keyword>